<evidence type="ECO:0008006" key="3">
    <source>
        <dbReference type="Google" id="ProtNLM"/>
    </source>
</evidence>
<proteinExistence type="predicted"/>
<accession>A0A918VV85</accession>
<reference evidence="1" key="1">
    <citation type="journal article" date="2014" name="Int. J. Syst. Evol. Microbiol.">
        <title>Complete genome sequence of Corynebacterium casei LMG S-19264T (=DSM 44701T), isolated from a smear-ripened cheese.</title>
        <authorList>
            <consortium name="US DOE Joint Genome Institute (JGI-PGF)"/>
            <person name="Walter F."/>
            <person name="Albersmeier A."/>
            <person name="Kalinowski J."/>
            <person name="Ruckert C."/>
        </authorList>
    </citation>
    <scope>NUCLEOTIDE SEQUENCE</scope>
    <source>
        <strain evidence="1">KCTC 32437</strain>
    </source>
</reference>
<keyword evidence="2" id="KW-1185">Reference proteome</keyword>
<dbReference type="InterPro" id="IPR018666">
    <property type="entry name" value="DUF2125"/>
</dbReference>
<dbReference type="EMBL" id="BMZE01000002">
    <property type="protein sequence ID" value="GHA26007.1"/>
    <property type="molecule type" value="Genomic_DNA"/>
</dbReference>
<organism evidence="1 2">
    <name type="scientific">Devosia pacifica</name>
    <dbReference type="NCBI Taxonomy" id="1335967"/>
    <lineage>
        <taxon>Bacteria</taxon>
        <taxon>Pseudomonadati</taxon>
        <taxon>Pseudomonadota</taxon>
        <taxon>Alphaproteobacteria</taxon>
        <taxon>Hyphomicrobiales</taxon>
        <taxon>Devosiaceae</taxon>
        <taxon>Devosia</taxon>
    </lineage>
</organism>
<comment type="caution">
    <text evidence="1">The sequence shown here is derived from an EMBL/GenBank/DDBJ whole genome shotgun (WGS) entry which is preliminary data.</text>
</comment>
<dbReference type="AlphaFoldDB" id="A0A918VV85"/>
<sequence>MNKFAILGLIVVLVVAAWAGIWFFVSGQIRQQVEMLAMADGETTPRLTCGDLEIGGFPFRFSVTCNTAEITSGDLTASLPAIDMQALVYRPTHLLAAAQGPAQISDAFTGNENAIAWQSLEASLQLTDWRIGRFSLVGEEVEWNDTLIGSDLIASSPHVEVHLIDMADHHQPDAGLASLAGYAVANDLAVPLAGIGSGEVTLEAELRNLPDDLRALDAPDLLRRWQQSEGELNLISLAASDGEDTMAADGTVRLTDSGLAEGQITVQSNGLIERFATAIPEPLRGMVMGEATDEGGFTQTINIRGGVVMIGLLPAAMIPSLFAASP</sequence>
<reference evidence="1" key="2">
    <citation type="submission" date="2020-09" db="EMBL/GenBank/DDBJ databases">
        <authorList>
            <person name="Sun Q."/>
            <person name="Kim S."/>
        </authorList>
    </citation>
    <scope>NUCLEOTIDE SEQUENCE</scope>
    <source>
        <strain evidence="1">KCTC 32437</strain>
    </source>
</reference>
<dbReference type="RefSeq" id="WP_189425736.1">
    <property type="nucleotide sequence ID" value="NZ_BMZE01000002.1"/>
</dbReference>
<dbReference type="Pfam" id="PF09898">
    <property type="entry name" value="DUF2125"/>
    <property type="match status" value="1"/>
</dbReference>
<gene>
    <name evidence="1" type="ORF">GCM10007989_22150</name>
</gene>
<evidence type="ECO:0000313" key="1">
    <source>
        <dbReference type="EMBL" id="GHA26007.1"/>
    </source>
</evidence>
<dbReference type="Proteomes" id="UP000646579">
    <property type="component" value="Unassembled WGS sequence"/>
</dbReference>
<evidence type="ECO:0000313" key="2">
    <source>
        <dbReference type="Proteomes" id="UP000646579"/>
    </source>
</evidence>
<name>A0A918VV85_9HYPH</name>
<protein>
    <recommendedName>
        <fullName evidence="3">DUF2125 domain-containing protein</fullName>
    </recommendedName>
</protein>